<dbReference type="GO" id="GO:0005525">
    <property type="term" value="F:GTP binding"/>
    <property type="evidence" value="ECO:0007669"/>
    <property type="project" value="UniProtKB-KW"/>
</dbReference>
<name>A0A6C0EIG6_9ZZZZ</name>
<keyword evidence="1" id="KW-0547">Nucleotide-binding</keyword>
<feature type="domain" description="Tr-type G" evidence="5">
    <location>
        <begin position="1"/>
        <end position="206"/>
    </location>
</feature>
<proteinExistence type="predicted"/>
<keyword evidence="4" id="KW-0342">GTP-binding</keyword>
<dbReference type="SUPFAM" id="SSF50465">
    <property type="entry name" value="EF-Tu/eEF-1alpha/eIF2-gamma C-terminal domain"/>
    <property type="match status" value="1"/>
</dbReference>
<keyword evidence="3" id="KW-0648">Protein biosynthesis</keyword>
<keyword evidence="2" id="KW-0251">Elongation factor</keyword>
<dbReference type="PROSITE" id="PS51722">
    <property type="entry name" value="G_TR_2"/>
    <property type="match status" value="1"/>
</dbReference>
<evidence type="ECO:0000256" key="3">
    <source>
        <dbReference type="ARBA" id="ARBA00022917"/>
    </source>
</evidence>
<dbReference type="AlphaFoldDB" id="A0A6C0EIG6"/>
<dbReference type="Pfam" id="PF00009">
    <property type="entry name" value="GTP_EFTU"/>
    <property type="match status" value="1"/>
</dbReference>
<evidence type="ECO:0000256" key="2">
    <source>
        <dbReference type="ARBA" id="ARBA00022768"/>
    </source>
</evidence>
<dbReference type="Gene3D" id="3.40.50.300">
    <property type="entry name" value="P-loop containing nucleotide triphosphate hydrolases"/>
    <property type="match status" value="1"/>
</dbReference>
<dbReference type="InterPro" id="IPR004160">
    <property type="entry name" value="Transl_elong_EFTu/EF1A_C"/>
</dbReference>
<dbReference type="InterPro" id="IPR009000">
    <property type="entry name" value="Transl_B-barrel_sf"/>
</dbReference>
<dbReference type="PANTHER" id="PTHR43721:SF9">
    <property type="entry name" value="GTP-BINDING PROTEIN 1"/>
    <property type="match status" value="1"/>
</dbReference>
<dbReference type="Gene3D" id="2.40.30.10">
    <property type="entry name" value="Translation factors"/>
    <property type="match status" value="2"/>
</dbReference>
<dbReference type="EMBL" id="MN738866">
    <property type="protein sequence ID" value="QHT28974.1"/>
    <property type="molecule type" value="Genomic_DNA"/>
</dbReference>
<dbReference type="InterPro" id="IPR027417">
    <property type="entry name" value="P-loop_NTPase"/>
</dbReference>
<protein>
    <recommendedName>
        <fullName evidence="5">Tr-type G domain-containing protein</fullName>
    </recommendedName>
</protein>
<dbReference type="InterPro" id="IPR000795">
    <property type="entry name" value="T_Tr_GTP-bd_dom"/>
</dbReference>
<reference evidence="6" key="1">
    <citation type="journal article" date="2020" name="Nature">
        <title>Giant virus diversity and host interactions through global metagenomics.</title>
        <authorList>
            <person name="Schulz F."/>
            <person name="Roux S."/>
            <person name="Paez-Espino D."/>
            <person name="Jungbluth S."/>
            <person name="Walsh D.A."/>
            <person name="Denef V.J."/>
            <person name="McMahon K.D."/>
            <person name="Konstantinidis K.T."/>
            <person name="Eloe-Fadrosh E.A."/>
            <person name="Kyrpides N.C."/>
            <person name="Woyke T."/>
        </authorList>
    </citation>
    <scope>NUCLEOTIDE SEQUENCE</scope>
    <source>
        <strain evidence="6">GVMAG-M-3300001351-8</strain>
    </source>
</reference>
<evidence type="ECO:0000256" key="4">
    <source>
        <dbReference type="ARBA" id="ARBA00023134"/>
    </source>
</evidence>
<dbReference type="SUPFAM" id="SSF52540">
    <property type="entry name" value="P-loop containing nucleoside triphosphate hydrolases"/>
    <property type="match status" value="1"/>
</dbReference>
<dbReference type="GO" id="GO:0003924">
    <property type="term" value="F:GTPase activity"/>
    <property type="evidence" value="ECO:0007669"/>
    <property type="project" value="InterPro"/>
</dbReference>
<evidence type="ECO:0000256" key="1">
    <source>
        <dbReference type="ARBA" id="ARBA00022741"/>
    </source>
</evidence>
<evidence type="ECO:0000259" key="5">
    <source>
        <dbReference type="PROSITE" id="PS51722"/>
    </source>
</evidence>
<dbReference type="CDD" id="cd03708">
    <property type="entry name" value="GTPBP_III"/>
    <property type="match status" value="1"/>
</dbReference>
<organism evidence="6">
    <name type="scientific">viral metagenome</name>
    <dbReference type="NCBI Taxonomy" id="1070528"/>
    <lineage>
        <taxon>unclassified sequences</taxon>
        <taxon>metagenomes</taxon>
        <taxon>organismal metagenomes</taxon>
    </lineage>
</organism>
<dbReference type="InterPro" id="IPR009001">
    <property type="entry name" value="Transl_elong_EF1A/Init_IF2_C"/>
</dbReference>
<evidence type="ECO:0000313" key="6">
    <source>
        <dbReference type="EMBL" id="QHT28974.1"/>
    </source>
</evidence>
<dbReference type="Pfam" id="PF03143">
    <property type="entry name" value="GTP_EFTU_D3"/>
    <property type="match status" value="1"/>
</dbReference>
<sequence>MHELRIAAIGNVDSAKSTTISCIANNIIDNGRGFARSKILKHKHEEETGRTSSITQYYINNNNKTIGFIDLAGHEKYLKTTMSGLTGYLIDYAMVTVGGERGIIGMTKEHISMALGLNIPLFFVITKIDIALEDKINIILEKIEKIMGSNAGGKKKTVIIRDTSDINILDSWNDLKICPIFLTSNKTGQNLNNLRQFIYSLTSRKTWINPIMNTINNNMFIVDDVFNVKGVGIVLSGLVKEGEITIDSRLFIGPFNGTYKRIIIKSIHDNFRNSVKSLESGMSGCLNIRFLDNKNLTKKNILRGMVVILKHATVREFEANVIIIKNTTTIQNNYEPIIHCGTVRQSAKICSMNKSYIRSGDSAIIHFKFLFRPEYIEVGSQIIFREGNTKGIGKITKIIA</sequence>
<dbReference type="PANTHER" id="PTHR43721">
    <property type="entry name" value="ELONGATION FACTOR TU-RELATED"/>
    <property type="match status" value="1"/>
</dbReference>
<dbReference type="GO" id="GO:0003746">
    <property type="term" value="F:translation elongation factor activity"/>
    <property type="evidence" value="ECO:0007669"/>
    <property type="project" value="UniProtKB-KW"/>
</dbReference>
<dbReference type="InterPro" id="IPR050055">
    <property type="entry name" value="EF-Tu_GTPase"/>
</dbReference>
<dbReference type="SUPFAM" id="SSF50447">
    <property type="entry name" value="Translation proteins"/>
    <property type="match status" value="1"/>
</dbReference>
<accession>A0A6C0EIG6</accession>